<feature type="chain" id="PRO_5045921261" evidence="1">
    <location>
        <begin position="19"/>
        <end position="290"/>
    </location>
</feature>
<dbReference type="RefSeq" id="WP_307283729.1">
    <property type="nucleotide sequence ID" value="NZ_JAUSZT010000003.1"/>
</dbReference>
<reference evidence="2 3" key="1">
    <citation type="submission" date="2023-07" db="EMBL/GenBank/DDBJ databases">
        <title>Comparative genomics of wheat-associated soil bacteria to identify genetic determinants of phenazine resistance.</title>
        <authorList>
            <person name="Mouncey N."/>
        </authorList>
    </citation>
    <scope>NUCLEOTIDE SEQUENCE [LARGE SCALE GENOMIC DNA]</scope>
    <source>
        <strain evidence="2 3">W4I11</strain>
    </source>
</reference>
<evidence type="ECO:0000256" key="1">
    <source>
        <dbReference type="SAM" id="SignalP"/>
    </source>
</evidence>
<gene>
    <name evidence="2" type="ORF">QFZ34_003750</name>
</gene>
<name>A0ABU0SCS8_9HYPH</name>
<proteinExistence type="predicted"/>
<protein>
    <submittedName>
        <fullName evidence="2">Uncharacterized protein YtpQ (UPF0354 family)</fullName>
    </submittedName>
</protein>
<comment type="caution">
    <text evidence="2">The sequence shown here is derived from an EMBL/GenBank/DDBJ whole genome shotgun (WGS) entry which is preliminary data.</text>
</comment>
<feature type="signal peptide" evidence="1">
    <location>
        <begin position="1"/>
        <end position="18"/>
    </location>
</feature>
<accession>A0ABU0SCS8</accession>
<organism evidence="2 3">
    <name type="scientific">Phyllobacterium ifriqiyense</name>
    <dbReference type="NCBI Taxonomy" id="314238"/>
    <lineage>
        <taxon>Bacteria</taxon>
        <taxon>Pseudomonadati</taxon>
        <taxon>Pseudomonadota</taxon>
        <taxon>Alphaproteobacteria</taxon>
        <taxon>Hyphomicrobiales</taxon>
        <taxon>Phyllobacteriaceae</taxon>
        <taxon>Phyllobacterium</taxon>
    </lineage>
</organism>
<evidence type="ECO:0000313" key="2">
    <source>
        <dbReference type="EMBL" id="MDQ0998568.1"/>
    </source>
</evidence>
<keyword evidence="1" id="KW-0732">Signal</keyword>
<evidence type="ECO:0000313" key="3">
    <source>
        <dbReference type="Proteomes" id="UP001237780"/>
    </source>
</evidence>
<dbReference type="Proteomes" id="UP001237780">
    <property type="component" value="Unassembled WGS sequence"/>
</dbReference>
<keyword evidence="3" id="KW-1185">Reference proteome</keyword>
<dbReference type="EMBL" id="JAUSZT010000003">
    <property type="protein sequence ID" value="MDQ0998568.1"/>
    <property type="molecule type" value="Genomic_DNA"/>
</dbReference>
<sequence length="290" mass="32674">MKILLNRRKLLAFVPAFAFLSSSGATFAKSRKFSSMEELRLYVIEILKKMPGMTDITADKTMAALITGKYKDKEFGFDLGNLYGRIQAQGDPDVLEAIRQRVQILDSGKSTPNDINDLVIVLRSQEYVEETAKLGVKIKQEQIAGKLHAVYMVDLPEAMSPLSVQDLPDYSLEELRDISLENVTQKLSAIQKDNVAGVVDRFQVDNNTFLSTSLVLLDSFWDSLDNKYPEGAIFVVPRMDELFVIDAAIPGAANIARDVIRITFKEGFSLLSDEVYIRRNNRIQIFRPLK</sequence>